<dbReference type="EMBL" id="QRWX01000001">
    <property type="protein sequence ID" value="RGT57582.1"/>
    <property type="molecule type" value="Genomic_DNA"/>
</dbReference>
<keyword evidence="1" id="KW-1133">Transmembrane helix</keyword>
<name>A0A412PHF2_9FIRM</name>
<feature type="transmembrane region" description="Helical" evidence="1">
    <location>
        <begin position="12"/>
        <end position="30"/>
    </location>
</feature>
<reference evidence="2 3" key="1">
    <citation type="submission" date="2018-08" db="EMBL/GenBank/DDBJ databases">
        <title>A genome reference for cultivated species of the human gut microbiota.</title>
        <authorList>
            <person name="Zou Y."/>
            <person name="Xue W."/>
            <person name="Luo G."/>
        </authorList>
    </citation>
    <scope>NUCLEOTIDE SEQUENCE [LARGE SCALE GENOMIC DNA]</scope>
    <source>
        <strain evidence="2 3">AF18-46</strain>
    </source>
</reference>
<dbReference type="Proteomes" id="UP000284731">
    <property type="component" value="Unassembled WGS sequence"/>
</dbReference>
<evidence type="ECO:0000313" key="3">
    <source>
        <dbReference type="Proteomes" id="UP000284731"/>
    </source>
</evidence>
<gene>
    <name evidence="2" type="ORF">DWX20_00600</name>
</gene>
<evidence type="ECO:0000256" key="1">
    <source>
        <dbReference type="SAM" id="Phobius"/>
    </source>
</evidence>
<organism evidence="2 3">
    <name type="scientific">Solobacterium moorei</name>
    <dbReference type="NCBI Taxonomy" id="102148"/>
    <lineage>
        <taxon>Bacteria</taxon>
        <taxon>Bacillati</taxon>
        <taxon>Bacillota</taxon>
        <taxon>Erysipelotrichia</taxon>
        <taxon>Erysipelotrichales</taxon>
        <taxon>Erysipelotrichaceae</taxon>
        <taxon>Solobacterium</taxon>
    </lineage>
</organism>
<accession>A0A412PHF2</accession>
<sequence>MIKKYYQSLNSLLYGPFMTPLVFLVFALAFFYEKKRIQELRYAMMIGTAILGVILVMYYTKKFKISRALKSIRNIEEYEKGGVIDRSWILNDRMIACIGLDMHEESTMDIQVMKVEEGKHGKLTIYLTNKEKTFSLSCRDKGEARRFAGYLQKRNPNIKLENIQPEGDGTLQDLGAL</sequence>
<dbReference type="AlphaFoldDB" id="A0A412PHF2"/>
<keyword evidence="1" id="KW-0472">Membrane</keyword>
<comment type="caution">
    <text evidence="2">The sequence shown here is derived from an EMBL/GenBank/DDBJ whole genome shotgun (WGS) entry which is preliminary data.</text>
</comment>
<keyword evidence="1" id="KW-0812">Transmembrane</keyword>
<feature type="transmembrane region" description="Helical" evidence="1">
    <location>
        <begin position="42"/>
        <end position="60"/>
    </location>
</feature>
<evidence type="ECO:0000313" key="2">
    <source>
        <dbReference type="EMBL" id="RGT57582.1"/>
    </source>
</evidence>
<proteinExistence type="predicted"/>
<dbReference type="RefSeq" id="WP_118764094.1">
    <property type="nucleotide sequence ID" value="NZ_CABJCF010000001.1"/>
</dbReference>
<protein>
    <submittedName>
        <fullName evidence="2">Uncharacterized protein</fullName>
    </submittedName>
</protein>